<dbReference type="InterPro" id="IPR002912">
    <property type="entry name" value="ACT_dom"/>
</dbReference>
<dbReference type="EMBL" id="JAFKCV010000002">
    <property type="protein sequence ID" value="MBN7824406.1"/>
    <property type="molecule type" value="Genomic_DNA"/>
</dbReference>
<dbReference type="AlphaFoldDB" id="A0A939DM81"/>
<accession>A0A939DM81</accession>
<dbReference type="PROSITE" id="PS51257">
    <property type="entry name" value="PROKAR_LIPOPROTEIN"/>
    <property type="match status" value="1"/>
</dbReference>
<dbReference type="InterPro" id="IPR050990">
    <property type="entry name" value="UPF0237/GcvR_regulator"/>
</dbReference>
<evidence type="ECO:0000259" key="2">
    <source>
        <dbReference type="PROSITE" id="PS51671"/>
    </source>
</evidence>
<keyword evidence="1" id="KW-0804">Transcription</keyword>
<proteinExistence type="predicted"/>
<organism evidence="3 4">
    <name type="scientific">Bowmanella dokdonensis</name>
    <dbReference type="NCBI Taxonomy" id="751969"/>
    <lineage>
        <taxon>Bacteria</taxon>
        <taxon>Pseudomonadati</taxon>
        <taxon>Pseudomonadota</taxon>
        <taxon>Gammaproteobacteria</taxon>
        <taxon>Alteromonadales</taxon>
        <taxon>Alteromonadaceae</taxon>
        <taxon>Bowmanella</taxon>
    </lineage>
</organism>
<dbReference type="SUPFAM" id="SSF55021">
    <property type="entry name" value="ACT-like"/>
    <property type="match status" value="2"/>
</dbReference>
<sequence>MKQQLIVTILGTDKVGILSTLAATVGACNCNILDSRQAVYGQDFSLTMILEGTQSAIIKAELQIPQVCQQNDLLSMMKRTRQHHRQDLAYLADVEVSGVDFLGVIREITAFFAHFDITISAFRQNTFPDPQSGSEMVECKMVVSMPKGTDLNQVKEAFEGKLDELNLHGTIKEKH</sequence>
<keyword evidence="1" id="KW-0963">Cytoplasm</keyword>
<dbReference type="GO" id="GO:0005737">
    <property type="term" value="C:cytoplasm"/>
    <property type="evidence" value="ECO:0007669"/>
    <property type="project" value="UniProtKB-SubCell"/>
</dbReference>
<evidence type="ECO:0000313" key="4">
    <source>
        <dbReference type="Proteomes" id="UP000664654"/>
    </source>
</evidence>
<evidence type="ECO:0000313" key="3">
    <source>
        <dbReference type="EMBL" id="MBN7824406.1"/>
    </source>
</evidence>
<dbReference type="Pfam" id="PF13740">
    <property type="entry name" value="ACT_6"/>
    <property type="match status" value="1"/>
</dbReference>
<feature type="domain" description="ACT" evidence="2">
    <location>
        <begin position="6"/>
        <end position="75"/>
    </location>
</feature>
<protein>
    <recommendedName>
        <fullName evidence="1">Glycine cleavage system transcriptional repressor</fullName>
    </recommendedName>
</protein>
<gene>
    <name evidence="3" type="ORF">J0A66_04105</name>
</gene>
<dbReference type="InterPro" id="IPR016867">
    <property type="entry name" value="GcvR"/>
</dbReference>
<dbReference type="RefSeq" id="WP_206572521.1">
    <property type="nucleotide sequence ID" value="NZ_JAFKCV010000002.1"/>
</dbReference>
<keyword evidence="4" id="KW-1185">Reference proteome</keyword>
<dbReference type="GO" id="GO:0006355">
    <property type="term" value="P:regulation of DNA-templated transcription"/>
    <property type="evidence" value="ECO:0007669"/>
    <property type="project" value="UniProtKB-UniRule"/>
</dbReference>
<dbReference type="InterPro" id="IPR045865">
    <property type="entry name" value="ACT-like_dom_sf"/>
</dbReference>
<comment type="subcellular location">
    <subcellularLocation>
        <location evidence="1">Cytoplasm</location>
    </subcellularLocation>
</comment>
<dbReference type="PANTHER" id="PTHR34875">
    <property type="entry name" value="UPF0237 PROTEIN MJ1558"/>
    <property type="match status" value="1"/>
</dbReference>
<name>A0A939DM81_9ALTE</name>
<dbReference type="PANTHER" id="PTHR34875:SF5">
    <property type="entry name" value="GLYCINE CLEAVAGE SYSTEM TRANSCRIPTIONAL REPRESSOR"/>
    <property type="match status" value="1"/>
</dbReference>
<dbReference type="Proteomes" id="UP000664654">
    <property type="component" value="Unassembled WGS sequence"/>
</dbReference>
<comment type="caution">
    <text evidence="3">The sequence shown here is derived from an EMBL/GenBank/DDBJ whole genome shotgun (WGS) entry which is preliminary data.</text>
</comment>
<dbReference type="PIRSF" id="PIRSF028103">
    <property type="entry name" value="GcvR"/>
    <property type="match status" value="1"/>
</dbReference>
<dbReference type="Gene3D" id="3.30.70.260">
    <property type="match status" value="2"/>
</dbReference>
<evidence type="ECO:0000256" key="1">
    <source>
        <dbReference type="PIRNR" id="PIRNR028103"/>
    </source>
</evidence>
<reference evidence="3" key="1">
    <citation type="submission" date="2021-03" db="EMBL/GenBank/DDBJ databases">
        <title>novel species isolated from a fishpond in China.</title>
        <authorList>
            <person name="Lu H."/>
            <person name="Cai Z."/>
        </authorList>
    </citation>
    <scope>NUCLEOTIDE SEQUENCE</scope>
    <source>
        <strain evidence="3">JCM 30855</strain>
    </source>
</reference>
<dbReference type="PROSITE" id="PS51671">
    <property type="entry name" value="ACT"/>
    <property type="match status" value="1"/>
</dbReference>
<keyword evidence="1" id="KW-0678">Repressor</keyword>